<keyword evidence="6" id="KW-1133">Transmembrane helix</keyword>
<evidence type="ECO:0000259" key="7">
    <source>
        <dbReference type="PROSITE" id="PS50049"/>
    </source>
</evidence>
<dbReference type="InterPro" id="IPR006052">
    <property type="entry name" value="TNF_dom"/>
</dbReference>
<dbReference type="SMART" id="SM00207">
    <property type="entry name" value="TNF"/>
    <property type="match status" value="1"/>
</dbReference>
<reference evidence="8" key="1">
    <citation type="submission" date="2023-06" db="EMBL/GenBank/DDBJ databases">
        <title>Male Hemibagrus guttatus genome.</title>
        <authorList>
            <person name="Bian C."/>
        </authorList>
    </citation>
    <scope>NUCLEOTIDE SEQUENCE</scope>
    <source>
        <strain evidence="8">Male_cb2023</strain>
        <tissue evidence="8">Muscle</tissue>
    </source>
</reference>
<evidence type="ECO:0000256" key="2">
    <source>
        <dbReference type="ARBA" id="ARBA00008670"/>
    </source>
</evidence>
<evidence type="ECO:0000256" key="5">
    <source>
        <dbReference type="SAM" id="MobiDB-lite"/>
    </source>
</evidence>
<feature type="transmembrane region" description="Helical" evidence="6">
    <location>
        <begin position="26"/>
        <end position="47"/>
    </location>
</feature>
<keyword evidence="4 6" id="KW-0472">Membrane</keyword>
<dbReference type="InterPro" id="IPR008983">
    <property type="entry name" value="Tumour_necrosis_fac-like_dom"/>
</dbReference>
<feature type="domain" description="THD" evidence="7">
    <location>
        <begin position="66"/>
        <end position="209"/>
    </location>
</feature>
<organism evidence="8 9">
    <name type="scientific">Hemibagrus guttatus</name>
    <dbReference type="NCBI Taxonomy" id="175788"/>
    <lineage>
        <taxon>Eukaryota</taxon>
        <taxon>Metazoa</taxon>
        <taxon>Chordata</taxon>
        <taxon>Craniata</taxon>
        <taxon>Vertebrata</taxon>
        <taxon>Euteleostomi</taxon>
        <taxon>Actinopterygii</taxon>
        <taxon>Neopterygii</taxon>
        <taxon>Teleostei</taxon>
        <taxon>Ostariophysi</taxon>
        <taxon>Siluriformes</taxon>
        <taxon>Bagridae</taxon>
        <taxon>Hemibagrus</taxon>
    </lineage>
</organism>
<dbReference type="GO" id="GO:0016020">
    <property type="term" value="C:membrane"/>
    <property type="evidence" value="ECO:0007669"/>
    <property type="project" value="UniProtKB-SubCell"/>
</dbReference>
<dbReference type="SUPFAM" id="SSF49842">
    <property type="entry name" value="TNF-like"/>
    <property type="match status" value="1"/>
</dbReference>
<dbReference type="PROSITE" id="PS00251">
    <property type="entry name" value="THD_1"/>
    <property type="match status" value="1"/>
</dbReference>
<comment type="similarity">
    <text evidence="2">Belongs to the tumor necrosis factor family.</text>
</comment>
<accession>A0AAE0PZX2</accession>
<dbReference type="GO" id="GO:0005125">
    <property type="term" value="F:cytokine activity"/>
    <property type="evidence" value="ECO:0007669"/>
    <property type="project" value="UniProtKB-KW"/>
</dbReference>
<evidence type="ECO:0000256" key="3">
    <source>
        <dbReference type="ARBA" id="ARBA00022514"/>
    </source>
</evidence>
<keyword evidence="9" id="KW-1185">Reference proteome</keyword>
<dbReference type="Proteomes" id="UP001274896">
    <property type="component" value="Unassembled WGS sequence"/>
</dbReference>
<dbReference type="GO" id="GO:0006955">
    <property type="term" value="P:immune response"/>
    <property type="evidence" value="ECO:0007669"/>
    <property type="project" value="InterPro"/>
</dbReference>
<dbReference type="InterPro" id="IPR021184">
    <property type="entry name" value="TNF_CS"/>
</dbReference>
<protein>
    <recommendedName>
        <fullName evidence="7">THD domain-containing protein</fullName>
    </recommendedName>
</protein>
<keyword evidence="6" id="KW-0812">Transmembrane</keyword>
<feature type="region of interest" description="Disordered" evidence="5">
    <location>
        <begin position="58"/>
        <end position="85"/>
    </location>
</feature>
<dbReference type="EMBL" id="JAUCMX010000025">
    <property type="protein sequence ID" value="KAK3510895.1"/>
    <property type="molecule type" value="Genomic_DNA"/>
</dbReference>
<dbReference type="PANTHER" id="PTHR11471:SF34">
    <property type="entry name" value="TUMOR NECROSIS FACTOR LIGAND SUPERFAMILY MEMBER 14"/>
    <property type="match status" value="1"/>
</dbReference>
<comment type="subcellular location">
    <subcellularLocation>
        <location evidence="1">Membrane</location>
    </subcellularLocation>
</comment>
<feature type="compositionally biased region" description="Polar residues" evidence="5">
    <location>
        <begin position="68"/>
        <end position="85"/>
    </location>
</feature>
<evidence type="ECO:0000256" key="4">
    <source>
        <dbReference type="ARBA" id="ARBA00023136"/>
    </source>
</evidence>
<dbReference type="PROSITE" id="PS50049">
    <property type="entry name" value="THD_2"/>
    <property type="match status" value="1"/>
</dbReference>
<comment type="caution">
    <text evidence="8">The sequence shown here is derived from an EMBL/GenBank/DDBJ whole genome shotgun (WGS) entry which is preliminary data.</text>
</comment>
<dbReference type="Gene3D" id="2.60.120.40">
    <property type="match status" value="1"/>
</dbReference>
<proteinExistence type="inferred from homology"/>
<dbReference type="GO" id="GO:0005615">
    <property type="term" value="C:extracellular space"/>
    <property type="evidence" value="ECO:0007669"/>
    <property type="project" value="UniProtKB-KW"/>
</dbReference>
<gene>
    <name evidence="8" type="ORF">QTP70_024364</name>
</gene>
<sequence>MGEVFVVDSQATATPVPPRQRVKGTYVVYTLLGVALCGVFIEGVLIYQLYHRISTQQGENRTWDDAGSNKTPQPNTKTETPTSEQGVIQWSESGFPAIRHNFSYRNGSLVIHKEGIYYLFSKVSLTDNCNTFKHEVKLNSSRYSNIPIELMVDSRHGSMNQMKAHEKNHCSSYLGGVFLLHKKEEVFVSVDKSCLSEGPGENFFGGFMI</sequence>
<dbReference type="AlphaFoldDB" id="A0AAE0PZX2"/>
<dbReference type="Pfam" id="PF00229">
    <property type="entry name" value="TNF"/>
    <property type="match status" value="1"/>
</dbReference>
<dbReference type="PANTHER" id="PTHR11471">
    <property type="entry name" value="TUMOR NECROSIS FACTOR FAMILY MEMBER"/>
    <property type="match status" value="1"/>
</dbReference>
<evidence type="ECO:0000313" key="8">
    <source>
        <dbReference type="EMBL" id="KAK3510895.1"/>
    </source>
</evidence>
<name>A0AAE0PZX2_9TELE</name>
<evidence type="ECO:0000313" key="9">
    <source>
        <dbReference type="Proteomes" id="UP001274896"/>
    </source>
</evidence>
<evidence type="ECO:0000256" key="6">
    <source>
        <dbReference type="SAM" id="Phobius"/>
    </source>
</evidence>
<dbReference type="GO" id="GO:0005164">
    <property type="term" value="F:tumor necrosis factor receptor binding"/>
    <property type="evidence" value="ECO:0007669"/>
    <property type="project" value="InterPro"/>
</dbReference>
<evidence type="ECO:0000256" key="1">
    <source>
        <dbReference type="ARBA" id="ARBA00004370"/>
    </source>
</evidence>
<keyword evidence="3" id="KW-0202">Cytokine</keyword>